<feature type="compositionally biased region" description="Low complexity" evidence="1">
    <location>
        <begin position="12"/>
        <end position="23"/>
    </location>
</feature>
<gene>
    <name evidence="2" type="ORF">BDV33DRAFT_205837</name>
</gene>
<reference evidence="2 3" key="1">
    <citation type="submission" date="2019-04" db="EMBL/GenBank/DDBJ databases">
        <title>Fungal friends and foes A comparative genomics study of 23 Aspergillus species from section Flavi.</title>
        <authorList>
            <consortium name="DOE Joint Genome Institute"/>
            <person name="Kjaerbolling I."/>
            <person name="Vesth T.C."/>
            <person name="Frisvad J.C."/>
            <person name="Nybo J.L."/>
            <person name="Theobald S."/>
            <person name="Kildgaard S."/>
            <person name="Petersen T.I."/>
            <person name="Kuo A."/>
            <person name="Sato A."/>
            <person name="Lyhne E.K."/>
            <person name="Kogle M.E."/>
            <person name="Wiebenga A."/>
            <person name="Kun R.S."/>
            <person name="Lubbers R.J."/>
            <person name="Makela M.R."/>
            <person name="Barry K."/>
            <person name="Chovatia M."/>
            <person name="Clum A."/>
            <person name="Daum C."/>
            <person name="Haridas S."/>
            <person name="He G."/>
            <person name="LaButti K."/>
            <person name="Lipzen A."/>
            <person name="Mondo S."/>
            <person name="Pangilinan J."/>
            <person name="Riley R."/>
            <person name="Salamov A."/>
            <person name="Simmons B.A."/>
            <person name="Magnuson J.K."/>
            <person name="Henrissat B."/>
            <person name="Mortensen U.H."/>
            <person name="Larsen T.O."/>
            <person name="De vries R.P."/>
            <person name="Grigoriev I.V."/>
            <person name="Machida M."/>
            <person name="Baker S.E."/>
            <person name="Andersen M.R."/>
        </authorList>
    </citation>
    <scope>NUCLEOTIDE SEQUENCE [LARGE SCALE GENOMIC DNA]</scope>
    <source>
        <strain evidence="2 3">CBS 126849</strain>
    </source>
</reference>
<name>A0A5N6ELY7_9EURO</name>
<protein>
    <submittedName>
        <fullName evidence="2">Uncharacterized protein</fullName>
    </submittedName>
</protein>
<evidence type="ECO:0000313" key="3">
    <source>
        <dbReference type="Proteomes" id="UP000326799"/>
    </source>
</evidence>
<accession>A0A5N6ELY7</accession>
<organism evidence="2 3">
    <name type="scientific">Aspergillus novoparasiticus</name>
    <dbReference type="NCBI Taxonomy" id="986946"/>
    <lineage>
        <taxon>Eukaryota</taxon>
        <taxon>Fungi</taxon>
        <taxon>Dikarya</taxon>
        <taxon>Ascomycota</taxon>
        <taxon>Pezizomycotina</taxon>
        <taxon>Eurotiomycetes</taxon>
        <taxon>Eurotiomycetidae</taxon>
        <taxon>Eurotiales</taxon>
        <taxon>Aspergillaceae</taxon>
        <taxon>Aspergillus</taxon>
        <taxon>Aspergillus subgen. Circumdati</taxon>
    </lineage>
</organism>
<dbReference type="Proteomes" id="UP000326799">
    <property type="component" value="Unassembled WGS sequence"/>
</dbReference>
<feature type="region of interest" description="Disordered" evidence="1">
    <location>
        <begin position="1"/>
        <end position="77"/>
    </location>
</feature>
<proteinExistence type="predicted"/>
<sequence>MSTAKHELNGKSADGAESIAKAAEAAEKAAKFADAAEGTEYESAAAEHAAKARKAAGDTHYQGGEQAQSPKTNDHPVQGAFIINDAITVEVPHVPNEGAKIVEDAGLKAANQAELDEAPMSTWNENDAASQACKRTPGLNCFKNEGKPRYRVFDDVPALEDLVTNILEYGQIWKGDGLFYSGLDGENGVILSARHYKKYIQNSTQREGFAIDRVTDKRWSRAQIGNFKTISMIDRFGRLLSQAFAETA</sequence>
<evidence type="ECO:0000256" key="1">
    <source>
        <dbReference type="SAM" id="MobiDB-lite"/>
    </source>
</evidence>
<dbReference type="EMBL" id="ML733455">
    <property type="protein sequence ID" value="KAB8218055.1"/>
    <property type="molecule type" value="Genomic_DNA"/>
</dbReference>
<dbReference type="AlphaFoldDB" id="A0A5N6ELY7"/>
<evidence type="ECO:0000313" key="2">
    <source>
        <dbReference type="EMBL" id="KAB8218055.1"/>
    </source>
</evidence>
<keyword evidence="3" id="KW-1185">Reference proteome</keyword>